<dbReference type="PANTHER" id="PTHR24229">
    <property type="entry name" value="NEUROPEPTIDES RECEPTOR"/>
    <property type="match status" value="1"/>
</dbReference>
<name>A0A6P6NM87_CARAU</name>
<evidence type="ECO:0000259" key="10">
    <source>
        <dbReference type="PROSITE" id="PS50262"/>
    </source>
</evidence>
<protein>
    <submittedName>
        <fullName evidence="12">Uncharacterized protein ora6</fullName>
    </submittedName>
</protein>
<reference evidence="12" key="1">
    <citation type="submission" date="2025-08" db="UniProtKB">
        <authorList>
            <consortium name="RefSeq"/>
        </authorList>
    </citation>
    <scope>IDENTIFICATION</scope>
    <source>
        <strain evidence="12">Wakin</strain>
        <tissue evidence="12">Muscle</tissue>
    </source>
</reference>
<dbReference type="InterPro" id="IPR017452">
    <property type="entry name" value="GPCR_Rhodpsn_7TM"/>
</dbReference>
<feature type="transmembrane region" description="Helical" evidence="9">
    <location>
        <begin position="123"/>
        <end position="145"/>
    </location>
</feature>
<keyword evidence="6 9" id="KW-0472">Membrane</keyword>
<organism evidence="11 12">
    <name type="scientific">Carassius auratus</name>
    <name type="common">Goldfish</name>
    <dbReference type="NCBI Taxonomy" id="7957"/>
    <lineage>
        <taxon>Eukaryota</taxon>
        <taxon>Metazoa</taxon>
        <taxon>Chordata</taxon>
        <taxon>Craniata</taxon>
        <taxon>Vertebrata</taxon>
        <taxon>Euteleostomi</taxon>
        <taxon>Actinopterygii</taxon>
        <taxon>Neopterygii</taxon>
        <taxon>Teleostei</taxon>
        <taxon>Ostariophysi</taxon>
        <taxon>Cypriniformes</taxon>
        <taxon>Cyprinidae</taxon>
        <taxon>Cyprininae</taxon>
        <taxon>Carassius</taxon>
    </lineage>
</organism>
<keyword evidence="11" id="KW-1185">Reference proteome</keyword>
<dbReference type="PRINTS" id="PR00237">
    <property type="entry name" value="GPCRRHODOPSN"/>
</dbReference>
<dbReference type="KEGG" id="caua:113082015"/>
<keyword evidence="3 9" id="KW-0812">Transmembrane</keyword>
<evidence type="ECO:0000256" key="7">
    <source>
        <dbReference type="ARBA" id="ARBA00023170"/>
    </source>
</evidence>
<keyword evidence="5" id="KW-0297">G-protein coupled receptor</keyword>
<feature type="domain" description="G-protein coupled receptors family 1 profile" evidence="10">
    <location>
        <begin position="22"/>
        <end position="289"/>
    </location>
</feature>
<keyword evidence="7" id="KW-0675">Receptor</keyword>
<dbReference type="GO" id="GO:0071385">
    <property type="term" value="P:cellular response to glucocorticoid stimulus"/>
    <property type="evidence" value="ECO:0007669"/>
    <property type="project" value="TreeGrafter"/>
</dbReference>
<dbReference type="CDD" id="cd00637">
    <property type="entry name" value="7tm_classA_rhodopsin-like"/>
    <property type="match status" value="1"/>
</dbReference>
<comment type="subcellular location">
    <subcellularLocation>
        <location evidence="1">Cell membrane</location>
        <topology evidence="1">Multi-pass membrane protein</topology>
    </subcellularLocation>
</comment>
<dbReference type="InterPro" id="IPR000276">
    <property type="entry name" value="GPCR_Rhodpsn"/>
</dbReference>
<dbReference type="Pfam" id="PF00001">
    <property type="entry name" value="7tm_1"/>
    <property type="match status" value="1"/>
</dbReference>
<evidence type="ECO:0000256" key="9">
    <source>
        <dbReference type="SAM" id="Phobius"/>
    </source>
</evidence>
<keyword evidence="8" id="KW-0807">Transducer</keyword>
<evidence type="ECO:0000313" key="11">
    <source>
        <dbReference type="Proteomes" id="UP000515129"/>
    </source>
</evidence>
<gene>
    <name evidence="12" type="primary">ora6</name>
</gene>
<sequence length="303" mass="34185">MEGSSMDLLALRLIISVLGVLGNTVLIISILQTPHLKSFEIFLLGLASANLEEIVIVDVYDILLLRSSRSISVWSCRGLKFLSIFGEISSILFTVLISIYRYQKLRDVHTRVNLPVLMDRLRSAVFLSVFCGAVALVFSLPTLLINLDWSHLNSSSPGCPVDFFQCSLTRCPTRNRLYKYSFLLVCNLLPLLIVTLTSTMIVRSLIVQQKTVRARQDPSAATVTSHQRSRTSSFHRSTLAILAAMTLFQLNWTVYLLLHLAFDPHTVPLWSELELFITTFYTAVSPYVYGIGNNLFNIKRFMS</sequence>
<dbReference type="GO" id="GO:0071392">
    <property type="term" value="P:cellular response to estradiol stimulus"/>
    <property type="evidence" value="ECO:0007669"/>
    <property type="project" value="TreeGrafter"/>
</dbReference>
<dbReference type="PROSITE" id="PS50262">
    <property type="entry name" value="G_PROTEIN_RECEP_F1_2"/>
    <property type="match status" value="1"/>
</dbReference>
<evidence type="ECO:0000256" key="2">
    <source>
        <dbReference type="ARBA" id="ARBA00022475"/>
    </source>
</evidence>
<feature type="transmembrane region" description="Helical" evidence="9">
    <location>
        <begin position="81"/>
        <end position="102"/>
    </location>
</feature>
<keyword evidence="2" id="KW-1003">Cell membrane</keyword>
<dbReference type="SUPFAM" id="SSF81321">
    <property type="entry name" value="Family A G protein-coupled receptor-like"/>
    <property type="match status" value="1"/>
</dbReference>
<evidence type="ECO:0000256" key="8">
    <source>
        <dbReference type="ARBA" id="ARBA00023224"/>
    </source>
</evidence>
<dbReference type="CTD" id="100499249"/>
<feature type="transmembrane region" description="Helical" evidence="9">
    <location>
        <begin position="238"/>
        <end position="258"/>
    </location>
</feature>
<keyword evidence="4 9" id="KW-1133">Transmembrane helix</keyword>
<feature type="transmembrane region" description="Helical" evidence="9">
    <location>
        <begin position="182"/>
        <end position="206"/>
    </location>
</feature>
<dbReference type="PANTHER" id="PTHR24229:SF6">
    <property type="entry name" value="SOMATOSTATIN RECEPTOR TYPE 2"/>
    <property type="match status" value="1"/>
</dbReference>
<dbReference type="Gene3D" id="1.20.1070.10">
    <property type="entry name" value="Rhodopsin 7-helix transmembrane proteins"/>
    <property type="match status" value="1"/>
</dbReference>
<evidence type="ECO:0000313" key="12">
    <source>
        <dbReference type="RefSeq" id="XP_026109703.1"/>
    </source>
</evidence>
<evidence type="ECO:0000256" key="1">
    <source>
        <dbReference type="ARBA" id="ARBA00004651"/>
    </source>
</evidence>
<dbReference type="GO" id="GO:0004994">
    <property type="term" value="F:somatostatin receptor activity"/>
    <property type="evidence" value="ECO:0007669"/>
    <property type="project" value="TreeGrafter"/>
</dbReference>
<dbReference type="Proteomes" id="UP000515129">
    <property type="component" value="Unplaced"/>
</dbReference>
<feature type="transmembrane region" description="Helical" evidence="9">
    <location>
        <begin position="278"/>
        <end position="296"/>
    </location>
</feature>
<evidence type="ECO:0000256" key="3">
    <source>
        <dbReference type="ARBA" id="ARBA00022692"/>
    </source>
</evidence>
<dbReference type="GO" id="GO:0043005">
    <property type="term" value="C:neuron projection"/>
    <property type="evidence" value="ECO:0007669"/>
    <property type="project" value="TreeGrafter"/>
</dbReference>
<dbReference type="GO" id="GO:0042923">
    <property type="term" value="F:neuropeptide binding"/>
    <property type="evidence" value="ECO:0007669"/>
    <property type="project" value="TreeGrafter"/>
</dbReference>
<dbReference type="AlphaFoldDB" id="A0A6P6NM87"/>
<evidence type="ECO:0000256" key="5">
    <source>
        <dbReference type="ARBA" id="ARBA00023040"/>
    </source>
</evidence>
<proteinExistence type="predicted"/>
<feature type="transmembrane region" description="Helical" evidence="9">
    <location>
        <begin position="9"/>
        <end position="31"/>
    </location>
</feature>
<evidence type="ECO:0000256" key="4">
    <source>
        <dbReference type="ARBA" id="ARBA00022989"/>
    </source>
</evidence>
<dbReference type="OrthoDB" id="8930837at2759"/>
<evidence type="ECO:0000256" key="6">
    <source>
        <dbReference type="ARBA" id="ARBA00023136"/>
    </source>
</evidence>
<dbReference type="RefSeq" id="XP_026109703.1">
    <property type="nucleotide sequence ID" value="XM_026253918.1"/>
</dbReference>
<dbReference type="GO" id="GO:0005886">
    <property type="term" value="C:plasma membrane"/>
    <property type="evidence" value="ECO:0007669"/>
    <property type="project" value="UniProtKB-SubCell"/>
</dbReference>
<accession>A0A6P6NM87</accession>